<protein>
    <submittedName>
        <fullName evidence="1">Uncharacterized protein</fullName>
    </submittedName>
</protein>
<dbReference type="AlphaFoldDB" id="A0A9P9YNN9"/>
<evidence type="ECO:0000313" key="1">
    <source>
        <dbReference type="EMBL" id="KAI8040078.1"/>
    </source>
</evidence>
<evidence type="ECO:0000313" key="2">
    <source>
        <dbReference type="Proteomes" id="UP001059596"/>
    </source>
</evidence>
<proteinExistence type="predicted"/>
<dbReference type="EMBL" id="JAMKOV010000005">
    <property type="protein sequence ID" value="KAI8040078.1"/>
    <property type="molecule type" value="Genomic_DNA"/>
</dbReference>
<accession>A0A9P9YNN9</accession>
<dbReference type="Proteomes" id="UP001059596">
    <property type="component" value="Unassembled WGS sequence"/>
</dbReference>
<organism evidence="1 2">
    <name type="scientific">Drosophila gunungcola</name>
    <name type="common">fruit fly</name>
    <dbReference type="NCBI Taxonomy" id="103775"/>
    <lineage>
        <taxon>Eukaryota</taxon>
        <taxon>Metazoa</taxon>
        <taxon>Ecdysozoa</taxon>
        <taxon>Arthropoda</taxon>
        <taxon>Hexapoda</taxon>
        <taxon>Insecta</taxon>
        <taxon>Pterygota</taxon>
        <taxon>Neoptera</taxon>
        <taxon>Endopterygota</taxon>
        <taxon>Diptera</taxon>
        <taxon>Brachycera</taxon>
        <taxon>Muscomorpha</taxon>
        <taxon>Ephydroidea</taxon>
        <taxon>Drosophilidae</taxon>
        <taxon>Drosophila</taxon>
        <taxon>Sophophora</taxon>
    </lineage>
</organism>
<keyword evidence="2" id="KW-1185">Reference proteome</keyword>
<sequence length="50" mass="6027">MSVRKVMNLKRPDFGHFSAQSFFENLERGNIIKMTKKSTQNYKPRFKRSF</sequence>
<comment type="caution">
    <text evidence="1">The sequence shown here is derived from an EMBL/GenBank/DDBJ whole genome shotgun (WGS) entry which is preliminary data.</text>
</comment>
<name>A0A9P9YNN9_9MUSC</name>
<gene>
    <name evidence="1" type="ORF">M5D96_007506</name>
</gene>
<reference evidence="1" key="1">
    <citation type="journal article" date="2023" name="Genome Biol. Evol.">
        <title>Long-read-based Genome Assembly of Drosophila gunungcola Reveals Fewer Chemosensory Genes in Flower-breeding Species.</title>
        <authorList>
            <person name="Negi A."/>
            <person name="Liao B.Y."/>
            <person name="Yeh S.D."/>
        </authorList>
    </citation>
    <scope>NUCLEOTIDE SEQUENCE</scope>
    <source>
        <strain evidence="1">Sukarami</strain>
    </source>
</reference>